<dbReference type="InterPro" id="IPR017871">
    <property type="entry name" value="ABC_transporter-like_CS"/>
</dbReference>
<evidence type="ECO:0000256" key="3">
    <source>
        <dbReference type="ARBA" id="ARBA00022741"/>
    </source>
</evidence>
<keyword evidence="3" id="KW-0547">Nucleotide-binding</keyword>
<evidence type="ECO:0000256" key="4">
    <source>
        <dbReference type="ARBA" id="ARBA00022840"/>
    </source>
</evidence>
<dbReference type="PANTHER" id="PTHR43335">
    <property type="entry name" value="ABC TRANSPORTER, ATP-BINDING PROTEIN"/>
    <property type="match status" value="1"/>
</dbReference>
<evidence type="ECO:0000313" key="6">
    <source>
        <dbReference type="EMBL" id="MDQ0188660.1"/>
    </source>
</evidence>
<dbReference type="InterPro" id="IPR003593">
    <property type="entry name" value="AAA+_ATPase"/>
</dbReference>
<dbReference type="Pfam" id="PF00005">
    <property type="entry name" value="ABC_tran"/>
    <property type="match status" value="1"/>
</dbReference>
<dbReference type="Proteomes" id="UP001232973">
    <property type="component" value="Unassembled WGS sequence"/>
</dbReference>
<sequence length="321" mass="35065">MAVLTLENVAKKIGSRWIVEDLNMTVEPAEVYGFLGPNGAGKTTTIRMIVGLARPTKGVIRIDGHDVQRECAAALRNIGAIVENPETYKYLSGRENLIHYARLNGLDVGRRNRKIDEVVDIVGLTGRIHEKVKRYSLGMRQRLGVAQALLGDPKLLVLDEPTNGLDPAGMREFRELMRRLAQEGMSVFVSSHLLGEIQLMCDRVAIVKNGRVIAEERVNELVENAAGGIRIAVGQPEPAVAALQSAGRHASVDRDGFIRVTAKRDEVPDVIRRLVNANIDIYGVEQGRDSLEEMFLQLTEEDAQSMQSAVSAAAGEGPANA</sequence>
<dbReference type="EMBL" id="JAUSTP010000002">
    <property type="protein sequence ID" value="MDQ0188660.1"/>
    <property type="molecule type" value="Genomic_DNA"/>
</dbReference>
<name>A0ABT9XEV6_9BACL</name>
<dbReference type="RefSeq" id="WP_274455352.1">
    <property type="nucleotide sequence ID" value="NZ_CP067097.1"/>
</dbReference>
<dbReference type="GO" id="GO:0005524">
    <property type="term" value="F:ATP binding"/>
    <property type="evidence" value="ECO:0007669"/>
    <property type="project" value="UniProtKB-KW"/>
</dbReference>
<evidence type="ECO:0000313" key="7">
    <source>
        <dbReference type="Proteomes" id="UP001232973"/>
    </source>
</evidence>
<dbReference type="InterPro" id="IPR027417">
    <property type="entry name" value="P-loop_NTPase"/>
</dbReference>
<accession>A0ABT9XEV6</accession>
<comment type="caution">
    <text evidence="6">The sequence shown here is derived from an EMBL/GenBank/DDBJ whole genome shotgun (WGS) entry which is preliminary data.</text>
</comment>
<organism evidence="6 7">
    <name type="scientific">Alicyclobacillus cycloheptanicus</name>
    <dbReference type="NCBI Taxonomy" id="1457"/>
    <lineage>
        <taxon>Bacteria</taxon>
        <taxon>Bacillati</taxon>
        <taxon>Bacillota</taxon>
        <taxon>Bacilli</taxon>
        <taxon>Bacillales</taxon>
        <taxon>Alicyclobacillaceae</taxon>
        <taxon>Alicyclobacillus</taxon>
    </lineage>
</organism>
<dbReference type="PANTHER" id="PTHR43335:SF4">
    <property type="entry name" value="ABC TRANSPORTER, ATP-BINDING PROTEIN"/>
    <property type="match status" value="1"/>
</dbReference>
<dbReference type="CDD" id="cd03268">
    <property type="entry name" value="ABC_BcrA_bacitracin_resist"/>
    <property type="match status" value="1"/>
</dbReference>
<keyword evidence="4 6" id="KW-0067">ATP-binding</keyword>
<evidence type="ECO:0000259" key="5">
    <source>
        <dbReference type="PROSITE" id="PS50893"/>
    </source>
</evidence>
<gene>
    <name evidence="6" type="ORF">J2S03_000472</name>
</gene>
<dbReference type="PROSITE" id="PS00211">
    <property type="entry name" value="ABC_TRANSPORTER_1"/>
    <property type="match status" value="1"/>
</dbReference>
<keyword evidence="7" id="KW-1185">Reference proteome</keyword>
<evidence type="ECO:0000256" key="2">
    <source>
        <dbReference type="ARBA" id="ARBA00022448"/>
    </source>
</evidence>
<reference evidence="6 7" key="1">
    <citation type="submission" date="2023-07" db="EMBL/GenBank/DDBJ databases">
        <title>Genomic Encyclopedia of Type Strains, Phase IV (KMG-IV): sequencing the most valuable type-strain genomes for metagenomic binning, comparative biology and taxonomic classification.</title>
        <authorList>
            <person name="Goeker M."/>
        </authorList>
    </citation>
    <scope>NUCLEOTIDE SEQUENCE [LARGE SCALE GENOMIC DNA]</scope>
    <source>
        <strain evidence="6 7">DSM 4006</strain>
    </source>
</reference>
<keyword evidence="2" id="KW-0813">Transport</keyword>
<proteinExistence type="inferred from homology"/>
<feature type="domain" description="ABC transporter" evidence="5">
    <location>
        <begin position="4"/>
        <end position="234"/>
    </location>
</feature>
<evidence type="ECO:0000256" key="1">
    <source>
        <dbReference type="ARBA" id="ARBA00005417"/>
    </source>
</evidence>
<comment type="similarity">
    <text evidence="1">Belongs to the ABC transporter superfamily.</text>
</comment>
<dbReference type="SUPFAM" id="SSF52540">
    <property type="entry name" value="P-loop containing nucleoside triphosphate hydrolases"/>
    <property type="match status" value="1"/>
</dbReference>
<dbReference type="SMART" id="SM00382">
    <property type="entry name" value="AAA"/>
    <property type="match status" value="1"/>
</dbReference>
<dbReference type="Gene3D" id="3.40.50.300">
    <property type="entry name" value="P-loop containing nucleotide triphosphate hydrolases"/>
    <property type="match status" value="1"/>
</dbReference>
<dbReference type="InterPro" id="IPR003439">
    <property type="entry name" value="ABC_transporter-like_ATP-bd"/>
</dbReference>
<dbReference type="PROSITE" id="PS50893">
    <property type="entry name" value="ABC_TRANSPORTER_2"/>
    <property type="match status" value="1"/>
</dbReference>
<protein>
    <submittedName>
        <fullName evidence="6">ABC-2 type transport system ATP-binding protein</fullName>
    </submittedName>
</protein>